<gene>
    <name evidence="1" type="ORF">IWW36_005484</name>
</gene>
<accession>A0A9W8IA44</accession>
<protein>
    <submittedName>
        <fullName evidence="1">Uncharacterized protein</fullName>
    </submittedName>
</protein>
<dbReference type="Proteomes" id="UP001139887">
    <property type="component" value="Unassembled WGS sequence"/>
</dbReference>
<proteinExistence type="predicted"/>
<sequence length="128" mass="14616">RWEVGTFEQVAAAKQADLATAPEFKQKVLGYFKIGSGYDMLKALALALYRFLFSNPKLSSVYHGVNELQSSEVTITEEQILMGEDSETIVDPFEKRSEKRKEIVESLLKAMEFYKQKAKHVLYKTDSL</sequence>
<keyword evidence="2" id="KW-1185">Reference proteome</keyword>
<name>A0A9W8IA44_9FUNG</name>
<evidence type="ECO:0000313" key="1">
    <source>
        <dbReference type="EMBL" id="KAJ2843652.1"/>
    </source>
</evidence>
<dbReference type="OrthoDB" id="5584477at2759"/>
<organism evidence="1 2">
    <name type="scientific">Coemansia brasiliensis</name>
    <dbReference type="NCBI Taxonomy" id="2650707"/>
    <lineage>
        <taxon>Eukaryota</taxon>
        <taxon>Fungi</taxon>
        <taxon>Fungi incertae sedis</taxon>
        <taxon>Zoopagomycota</taxon>
        <taxon>Kickxellomycotina</taxon>
        <taxon>Kickxellomycetes</taxon>
        <taxon>Kickxellales</taxon>
        <taxon>Kickxellaceae</taxon>
        <taxon>Coemansia</taxon>
    </lineage>
</organism>
<comment type="caution">
    <text evidence="1">The sequence shown here is derived from an EMBL/GenBank/DDBJ whole genome shotgun (WGS) entry which is preliminary data.</text>
</comment>
<reference evidence="1" key="1">
    <citation type="submission" date="2022-07" db="EMBL/GenBank/DDBJ databases">
        <title>Phylogenomic reconstructions and comparative analyses of Kickxellomycotina fungi.</title>
        <authorList>
            <person name="Reynolds N.K."/>
            <person name="Stajich J.E."/>
            <person name="Barry K."/>
            <person name="Grigoriev I.V."/>
            <person name="Crous P."/>
            <person name="Smith M.E."/>
        </authorList>
    </citation>
    <scope>NUCLEOTIDE SEQUENCE</scope>
    <source>
        <strain evidence="1">NRRL 1566</strain>
    </source>
</reference>
<evidence type="ECO:0000313" key="2">
    <source>
        <dbReference type="Proteomes" id="UP001139887"/>
    </source>
</evidence>
<dbReference type="AlphaFoldDB" id="A0A9W8IA44"/>
<dbReference type="EMBL" id="JANBUW010001337">
    <property type="protein sequence ID" value="KAJ2843652.1"/>
    <property type="molecule type" value="Genomic_DNA"/>
</dbReference>
<feature type="non-terminal residue" evidence="1">
    <location>
        <position position="1"/>
    </location>
</feature>